<protein>
    <recommendedName>
        <fullName evidence="2">Phospholipid scramblase</fullName>
    </recommendedName>
</protein>
<evidence type="ECO:0000313" key="4">
    <source>
        <dbReference type="EMBL" id="JAT80233.1"/>
    </source>
</evidence>
<accession>A0A1E1VZT3</accession>
<dbReference type="Pfam" id="PF03803">
    <property type="entry name" value="Scramblase"/>
    <property type="match status" value="1"/>
</dbReference>
<reference evidence="4" key="1">
    <citation type="submission" date="2015-09" db="EMBL/GenBank/DDBJ databases">
        <title>De novo assembly of Pectinophora gossypiella (Pink Bollworm) gut transcriptome.</title>
        <authorList>
            <person name="Tassone E.E."/>
        </authorList>
    </citation>
    <scope>NUCLEOTIDE SEQUENCE</scope>
</reference>
<keyword evidence="2" id="KW-0449">Lipoprotein</keyword>
<dbReference type="OrthoDB" id="191150at2759"/>
<name>A0A1E1VZT3_PECGO</name>
<dbReference type="PANTHER" id="PTHR23248">
    <property type="entry name" value="PHOSPHOLIPID SCRAMBLASE-RELATED"/>
    <property type="match status" value="1"/>
</dbReference>
<proteinExistence type="inferred from homology"/>
<dbReference type="InterPro" id="IPR005552">
    <property type="entry name" value="Scramblase"/>
</dbReference>
<gene>
    <name evidence="4" type="ORF">g.7334</name>
</gene>
<comment type="similarity">
    <text evidence="1 2">Belongs to the phospholipid scramblase family.</text>
</comment>
<feature type="non-terminal residue" evidence="4">
    <location>
        <position position="1"/>
    </location>
</feature>
<dbReference type="EMBL" id="GDQN01010821">
    <property type="protein sequence ID" value="JAT80233.1"/>
    <property type="molecule type" value="Transcribed_RNA"/>
</dbReference>
<evidence type="ECO:0000256" key="1">
    <source>
        <dbReference type="ARBA" id="ARBA00005350"/>
    </source>
</evidence>
<feature type="region of interest" description="Disordered" evidence="3">
    <location>
        <begin position="40"/>
        <end position="59"/>
    </location>
</feature>
<dbReference type="GO" id="GO:0005886">
    <property type="term" value="C:plasma membrane"/>
    <property type="evidence" value="ECO:0007669"/>
    <property type="project" value="TreeGrafter"/>
</dbReference>
<dbReference type="GO" id="GO:0017128">
    <property type="term" value="F:phospholipid scramblase activity"/>
    <property type="evidence" value="ECO:0007669"/>
    <property type="project" value="InterPro"/>
</dbReference>
<evidence type="ECO:0000256" key="2">
    <source>
        <dbReference type="RuleBase" id="RU363116"/>
    </source>
</evidence>
<keyword evidence="2" id="KW-0106">Calcium</keyword>
<dbReference type="AlphaFoldDB" id="A0A1E1VZT3"/>
<comment type="function">
    <text evidence="2">May mediate accelerated ATP-independent bidirectional transbilayer migration of phospholipids upon binding calcium ions that results in a loss of phospholipid asymmetry in the plasma membrane.</text>
</comment>
<keyword evidence="2" id="KW-0564">Palmitate</keyword>
<sequence length="320" mass="36176">SDVTTTEHSTQAHLFRKGIKQIETLFDKSMEIAMEEIREEDTHRNKGFDNPAATRDDGSTLRPDLVISIQPHSEGTSRAELPVSTLNWLSTPRGQFIPVSGLDFLIGVNSLLIQQTVELNDITSKIESENRYIVRVPQGEALYIASEVSSPSQRCLCGTGRAFLMHLHDNTRQEAMVMQRRLAAASCCFPCRLQEMKVVTPPGDYIGRIQQKWTWMVPFYLVRDLNDDVLFVIEGPAVMKRSALLLSEFKILTGDSLRELGKIVHGWDRDLVSFTTTVNFPETAVQPKHKALLLAAAFLMEYTYFERAKGGFWRCNCCCL</sequence>
<dbReference type="PANTHER" id="PTHR23248:SF4">
    <property type="entry name" value="PHOSPHOLIPID SCRAMBLASE"/>
    <property type="match status" value="1"/>
</dbReference>
<comment type="cofactor">
    <cofactor evidence="2">
        <name>Ca(2+)</name>
        <dbReference type="ChEBI" id="CHEBI:29108"/>
    </cofactor>
</comment>
<organism evidence="4">
    <name type="scientific">Pectinophora gossypiella</name>
    <name type="common">Cotton pink bollworm</name>
    <name type="synonym">Depressaria gossypiella</name>
    <dbReference type="NCBI Taxonomy" id="13191"/>
    <lineage>
        <taxon>Eukaryota</taxon>
        <taxon>Metazoa</taxon>
        <taxon>Ecdysozoa</taxon>
        <taxon>Arthropoda</taxon>
        <taxon>Hexapoda</taxon>
        <taxon>Insecta</taxon>
        <taxon>Pterygota</taxon>
        <taxon>Neoptera</taxon>
        <taxon>Endopterygota</taxon>
        <taxon>Lepidoptera</taxon>
        <taxon>Glossata</taxon>
        <taxon>Ditrysia</taxon>
        <taxon>Gelechioidea</taxon>
        <taxon>Gelechiidae</taxon>
        <taxon>Apatetrinae</taxon>
        <taxon>Pectinophora</taxon>
    </lineage>
</organism>
<evidence type="ECO:0000256" key="3">
    <source>
        <dbReference type="SAM" id="MobiDB-lite"/>
    </source>
</evidence>